<evidence type="ECO:0000313" key="3">
    <source>
        <dbReference type="Proteomes" id="UP000276834"/>
    </source>
</evidence>
<comment type="caution">
    <text evidence="2">The sequence shown here is derived from an EMBL/GenBank/DDBJ whole genome shotgun (WGS) entry which is preliminary data.</text>
</comment>
<evidence type="ECO:0000256" key="1">
    <source>
        <dbReference type="SAM" id="MobiDB-lite"/>
    </source>
</evidence>
<name>A0A3L8S1A1_CHLGU</name>
<reference evidence="2 3" key="1">
    <citation type="journal article" date="2018" name="Proc. R. Soc. B">
        <title>A non-coding region near Follistatin controls head colour polymorphism in the Gouldian finch.</title>
        <authorList>
            <person name="Toomey M.B."/>
            <person name="Marques C.I."/>
            <person name="Andrade P."/>
            <person name="Araujo P.M."/>
            <person name="Sabatino S."/>
            <person name="Gazda M.A."/>
            <person name="Afonso S."/>
            <person name="Lopes R.J."/>
            <person name="Corbo J.C."/>
            <person name="Carneiro M."/>
        </authorList>
    </citation>
    <scope>NUCLEOTIDE SEQUENCE [LARGE SCALE GENOMIC DNA]</scope>
    <source>
        <strain evidence="2">Red01</strain>
        <tissue evidence="2">Muscle</tissue>
    </source>
</reference>
<gene>
    <name evidence="2" type="ORF">DV515_00013507</name>
</gene>
<organism evidence="2 3">
    <name type="scientific">Chloebia gouldiae</name>
    <name type="common">Gouldian finch</name>
    <name type="synonym">Erythrura gouldiae</name>
    <dbReference type="NCBI Taxonomy" id="44316"/>
    <lineage>
        <taxon>Eukaryota</taxon>
        <taxon>Metazoa</taxon>
        <taxon>Chordata</taxon>
        <taxon>Craniata</taxon>
        <taxon>Vertebrata</taxon>
        <taxon>Euteleostomi</taxon>
        <taxon>Archelosauria</taxon>
        <taxon>Archosauria</taxon>
        <taxon>Dinosauria</taxon>
        <taxon>Saurischia</taxon>
        <taxon>Theropoda</taxon>
        <taxon>Coelurosauria</taxon>
        <taxon>Aves</taxon>
        <taxon>Neognathae</taxon>
        <taxon>Neoaves</taxon>
        <taxon>Telluraves</taxon>
        <taxon>Australaves</taxon>
        <taxon>Passeriformes</taxon>
        <taxon>Passeroidea</taxon>
        <taxon>Passeridae</taxon>
        <taxon>Chloebia</taxon>
    </lineage>
</organism>
<feature type="region of interest" description="Disordered" evidence="1">
    <location>
        <begin position="1"/>
        <end position="35"/>
    </location>
</feature>
<dbReference type="Proteomes" id="UP000276834">
    <property type="component" value="Unassembled WGS sequence"/>
</dbReference>
<dbReference type="AlphaFoldDB" id="A0A3L8S1A1"/>
<evidence type="ECO:0000313" key="2">
    <source>
        <dbReference type="EMBL" id="RLV93317.1"/>
    </source>
</evidence>
<protein>
    <submittedName>
        <fullName evidence="2">Uncharacterized protein</fullName>
    </submittedName>
</protein>
<keyword evidence="3" id="KW-1185">Reference proteome</keyword>
<dbReference type="EMBL" id="QUSF01000092">
    <property type="protein sequence ID" value="RLV93317.1"/>
    <property type="molecule type" value="Genomic_DNA"/>
</dbReference>
<sequence length="132" mass="14486">AESLDSTAGFAPARHQQEHPSSRAGARARKGSGHIPRLRAEEKCWQSKACHRKKRLSWLFIFLHMGSEHIFGAKRGVTGVIWGGLSCWISTCPGGIGGFDPQSLFQSTDLSQTFHQVQTEQQNEVAVNVNGT</sequence>
<proteinExistence type="predicted"/>
<accession>A0A3L8S1A1</accession>
<feature type="non-terminal residue" evidence="2">
    <location>
        <position position="1"/>
    </location>
</feature>
<feature type="non-terminal residue" evidence="2">
    <location>
        <position position="132"/>
    </location>
</feature>